<gene>
    <name evidence="3" type="ORF">C5F51_22690</name>
</gene>
<comment type="similarity">
    <text evidence="1">Belongs to the short-chain dehydrogenases/reductases (SDR) family.</text>
</comment>
<dbReference type="InterPro" id="IPR020904">
    <property type="entry name" value="Sc_DH/Rdtase_CS"/>
</dbReference>
<protein>
    <submittedName>
        <fullName evidence="3">KR domain-containing protein</fullName>
    </submittedName>
</protein>
<dbReference type="PROSITE" id="PS00061">
    <property type="entry name" value="ADH_SHORT"/>
    <property type="match status" value="1"/>
</dbReference>
<dbReference type="EMBL" id="PSZD01000015">
    <property type="protein sequence ID" value="PPJ25636.1"/>
    <property type="molecule type" value="Genomic_DNA"/>
</dbReference>
<evidence type="ECO:0000256" key="2">
    <source>
        <dbReference type="ARBA" id="ARBA00023002"/>
    </source>
</evidence>
<dbReference type="AlphaFoldDB" id="A0A2S6A270"/>
<reference evidence="3 4" key="1">
    <citation type="submission" date="2018-02" db="EMBL/GenBank/DDBJ databases">
        <title>8 Nocardia nova and 1 Nocardia cyriacigeorgica strain used for evolution to TMP-SMX.</title>
        <authorList>
            <person name="Mehta H."/>
            <person name="Weng J."/>
            <person name="Shamoo Y."/>
        </authorList>
    </citation>
    <scope>NUCLEOTIDE SEQUENCE [LARGE SCALE GENOMIC DNA]</scope>
    <source>
        <strain evidence="3 4">BAA2227</strain>
    </source>
</reference>
<keyword evidence="2" id="KW-0560">Oxidoreductase</keyword>
<dbReference type="InterPro" id="IPR002347">
    <property type="entry name" value="SDR_fam"/>
</dbReference>
<dbReference type="PANTHER" id="PTHR24321">
    <property type="entry name" value="DEHYDROGENASES, SHORT CHAIN"/>
    <property type="match status" value="1"/>
</dbReference>
<name>A0A2S6A270_9NOCA</name>
<dbReference type="GO" id="GO:0016491">
    <property type="term" value="F:oxidoreductase activity"/>
    <property type="evidence" value="ECO:0007669"/>
    <property type="project" value="UniProtKB-KW"/>
</dbReference>
<accession>A0A2S6A270</accession>
<evidence type="ECO:0000313" key="3">
    <source>
        <dbReference type="EMBL" id="PPJ25636.1"/>
    </source>
</evidence>
<evidence type="ECO:0000256" key="1">
    <source>
        <dbReference type="ARBA" id="ARBA00006484"/>
    </source>
</evidence>
<dbReference type="Pfam" id="PF13561">
    <property type="entry name" value="adh_short_C2"/>
    <property type="match status" value="1"/>
</dbReference>
<dbReference type="CDD" id="cd05233">
    <property type="entry name" value="SDR_c"/>
    <property type="match status" value="1"/>
</dbReference>
<keyword evidence="4" id="KW-1185">Reference proteome</keyword>
<dbReference type="PRINTS" id="PR00081">
    <property type="entry name" value="GDHRDH"/>
</dbReference>
<dbReference type="Gene3D" id="3.40.50.720">
    <property type="entry name" value="NAD(P)-binding Rossmann-like Domain"/>
    <property type="match status" value="1"/>
</dbReference>
<dbReference type="RefSeq" id="WP_063002562.1">
    <property type="nucleotide sequence ID" value="NZ_PSZD01000015.1"/>
</dbReference>
<organism evidence="3 4">
    <name type="scientific">Nocardia nova</name>
    <dbReference type="NCBI Taxonomy" id="37330"/>
    <lineage>
        <taxon>Bacteria</taxon>
        <taxon>Bacillati</taxon>
        <taxon>Actinomycetota</taxon>
        <taxon>Actinomycetes</taxon>
        <taxon>Mycobacteriales</taxon>
        <taxon>Nocardiaceae</taxon>
        <taxon>Nocardia</taxon>
    </lineage>
</organism>
<dbReference type="PANTHER" id="PTHR24321:SF8">
    <property type="entry name" value="ESTRADIOL 17-BETA-DEHYDROGENASE 8-RELATED"/>
    <property type="match status" value="1"/>
</dbReference>
<dbReference type="InterPro" id="IPR036291">
    <property type="entry name" value="NAD(P)-bd_dom_sf"/>
</dbReference>
<dbReference type="SUPFAM" id="SSF51735">
    <property type="entry name" value="NAD(P)-binding Rossmann-fold domains"/>
    <property type="match status" value="1"/>
</dbReference>
<comment type="caution">
    <text evidence="3">The sequence shown here is derived from an EMBL/GenBank/DDBJ whole genome shotgun (WGS) entry which is preliminary data.</text>
</comment>
<evidence type="ECO:0000313" key="4">
    <source>
        <dbReference type="Proteomes" id="UP000238356"/>
    </source>
</evidence>
<dbReference type="Proteomes" id="UP000238356">
    <property type="component" value="Unassembled WGS sequence"/>
</dbReference>
<proteinExistence type="inferred from homology"/>
<sequence>MTDDRLAVVAGASGAIGRTVAEQLAAAGWSVLATYRTRTPKPIMGVTWIRFDGASDEGTEQLRSAVQADPRMLSAVLCCIGAPSSKRRVGETDPGEFDAVFAHNVTAVVRLWQTVGEAARAGSAGVVVLGSSTTDTLRPGNGAYSAAKAAAEALVATLAREEAEHGVRVSLVAPSLVESSLAESILALKGVTDPQEYYRSLPWGRALSPSEVAAVAIEIATQPHWRYASGQVVRLAVRGE</sequence>